<reference evidence="2" key="1">
    <citation type="journal article" date="2017" name="Nat. Commun.">
        <title>The North American bullfrog draft genome provides insight into hormonal regulation of long noncoding RNA.</title>
        <authorList>
            <person name="Hammond S.A."/>
            <person name="Warren R.L."/>
            <person name="Vandervalk B.P."/>
            <person name="Kucuk E."/>
            <person name="Khan H."/>
            <person name="Gibb E.A."/>
            <person name="Pandoh P."/>
            <person name="Kirk H."/>
            <person name="Zhao Y."/>
            <person name="Jones M."/>
            <person name="Mungall A.J."/>
            <person name="Coope R."/>
            <person name="Pleasance S."/>
            <person name="Moore R.A."/>
            <person name="Holt R.A."/>
            <person name="Round J.M."/>
            <person name="Ohora S."/>
            <person name="Walle B.V."/>
            <person name="Veldhoen N."/>
            <person name="Helbing C.C."/>
            <person name="Birol I."/>
        </authorList>
    </citation>
    <scope>NUCLEOTIDE SEQUENCE [LARGE SCALE GENOMIC DNA]</scope>
</reference>
<name>A0A2G9QGM4_AQUCT</name>
<dbReference type="AlphaFoldDB" id="A0A2G9QGM4"/>
<dbReference type="EMBL" id="KV998292">
    <property type="protein sequence ID" value="PIO14706.1"/>
    <property type="molecule type" value="Genomic_DNA"/>
</dbReference>
<organism evidence="1 2">
    <name type="scientific">Aquarana catesbeiana</name>
    <name type="common">American bullfrog</name>
    <name type="synonym">Rana catesbeiana</name>
    <dbReference type="NCBI Taxonomy" id="8400"/>
    <lineage>
        <taxon>Eukaryota</taxon>
        <taxon>Metazoa</taxon>
        <taxon>Chordata</taxon>
        <taxon>Craniata</taxon>
        <taxon>Vertebrata</taxon>
        <taxon>Euteleostomi</taxon>
        <taxon>Amphibia</taxon>
        <taxon>Batrachia</taxon>
        <taxon>Anura</taxon>
        <taxon>Neobatrachia</taxon>
        <taxon>Ranoidea</taxon>
        <taxon>Ranidae</taxon>
        <taxon>Aquarana</taxon>
    </lineage>
</organism>
<proteinExistence type="predicted"/>
<evidence type="ECO:0000313" key="1">
    <source>
        <dbReference type="EMBL" id="PIO14706.1"/>
    </source>
</evidence>
<dbReference type="Proteomes" id="UP000228934">
    <property type="component" value="Unassembled WGS sequence"/>
</dbReference>
<sequence>MAHGAPSLHRHYIVSQYHTGSLLTSGMEATKRVEPTYAVFKLSIQFSSTTSFPIPPHRSSEALGPADITGFYPILPYLEILMY</sequence>
<gene>
    <name evidence="1" type="ORF">AB205_0200550</name>
</gene>
<keyword evidence="2" id="KW-1185">Reference proteome</keyword>
<evidence type="ECO:0000313" key="2">
    <source>
        <dbReference type="Proteomes" id="UP000228934"/>
    </source>
</evidence>
<protein>
    <submittedName>
        <fullName evidence="1">Uncharacterized protein</fullName>
    </submittedName>
</protein>
<accession>A0A2G9QGM4</accession>